<protein>
    <submittedName>
        <fullName evidence="1">Uncharacterized protein</fullName>
    </submittedName>
</protein>
<gene>
    <name evidence="1" type="ORF">AVDCRST_MAG78-382</name>
</gene>
<name>A0A6J4PAC1_9ACTN</name>
<dbReference type="AlphaFoldDB" id="A0A6J4PAC1"/>
<proteinExistence type="predicted"/>
<evidence type="ECO:0000313" key="1">
    <source>
        <dbReference type="EMBL" id="CAA9410632.1"/>
    </source>
</evidence>
<accession>A0A6J4PAC1</accession>
<dbReference type="EMBL" id="CADCVB010000023">
    <property type="protein sequence ID" value="CAA9410632.1"/>
    <property type="molecule type" value="Genomic_DNA"/>
</dbReference>
<reference evidence="1" key="1">
    <citation type="submission" date="2020-02" db="EMBL/GenBank/DDBJ databases">
        <authorList>
            <person name="Meier V. D."/>
        </authorList>
    </citation>
    <scope>NUCLEOTIDE SEQUENCE</scope>
    <source>
        <strain evidence="1">AVDCRST_MAG78</strain>
    </source>
</reference>
<organism evidence="1">
    <name type="scientific">uncultured Rubrobacteraceae bacterium</name>
    <dbReference type="NCBI Taxonomy" id="349277"/>
    <lineage>
        <taxon>Bacteria</taxon>
        <taxon>Bacillati</taxon>
        <taxon>Actinomycetota</taxon>
        <taxon>Rubrobacteria</taxon>
        <taxon>Rubrobacterales</taxon>
        <taxon>Rubrobacteraceae</taxon>
        <taxon>environmental samples</taxon>
    </lineage>
</organism>
<sequence length="116" mass="12939">MTNLRLVVFGHLKGERETNAPALEVRGLRPVSTRQRSLPHAVTFGHGEHAGQGRLESFEEREKILSRFLRRGWSKAEVDDAFGRLRASKVEQTTVIPVEGEQDTSLSKGAIQDGFV</sequence>